<evidence type="ECO:0000259" key="1">
    <source>
        <dbReference type="Pfam" id="PF08241"/>
    </source>
</evidence>
<comment type="caution">
    <text evidence="2">The sequence shown here is derived from an EMBL/GenBank/DDBJ whole genome shotgun (WGS) entry which is preliminary data.</text>
</comment>
<dbReference type="AlphaFoldDB" id="A0A0F9TNW9"/>
<evidence type="ECO:0000313" key="2">
    <source>
        <dbReference type="EMBL" id="KKN43103.1"/>
    </source>
</evidence>
<proteinExistence type="predicted"/>
<sequence length="273" mass="32361">MDDIKIWDDVAENYEDNSYHGKNNNYPANKHRAKIILRFLSKLKKGKILDAGCGSGYIAREVSKQGWDCTAIDLSRKMLKYARQKAVKEKIKHDIKHCSVLDMNIFENKKFDVIMLNGVLPYIKDESRGYKECYRTLKDNGYLITSHYNLFFDLFTFDKYTIELISQKLINKVIVDKDIFNRYKAKLKKAITAPQQPKSEKTMKSENPLIYKEKLKRYSFNEEKQFYYNFHILPPSFTTSEQNNFRNKLEEKFYNKWQGLIFAKTFISVARKV</sequence>
<dbReference type="PANTHER" id="PTHR43861">
    <property type="entry name" value="TRANS-ACONITATE 2-METHYLTRANSFERASE-RELATED"/>
    <property type="match status" value="1"/>
</dbReference>
<reference evidence="2" key="1">
    <citation type="journal article" date="2015" name="Nature">
        <title>Complex archaea that bridge the gap between prokaryotes and eukaryotes.</title>
        <authorList>
            <person name="Spang A."/>
            <person name="Saw J.H."/>
            <person name="Jorgensen S.L."/>
            <person name="Zaremba-Niedzwiedzka K."/>
            <person name="Martijn J."/>
            <person name="Lind A.E."/>
            <person name="van Eijk R."/>
            <person name="Schleper C."/>
            <person name="Guy L."/>
            <person name="Ettema T.J."/>
        </authorList>
    </citation>
    <scope>NUCLEOTIDE SEQUENCE</scope>
</reference>
<dbReference type="Gene3D" id="3.40.50.150">
    <property type="entry name" value="Vaccinia Virus protein VP39"/>
    <property type="match status" value="1"/>
</dbReference>
<name>A0A0F9TNW9_9ZZZZ</name>
<dbReference type="Pfam" id="PF08241">
    <property type="entry name" value="Methyltransf_11"/>
    <property type="match status" value="1"/>
</dbReference>
<dbReference type="CDD" id="cd02440">
    <property type="entry name" value="AdoMet_MTases"/>
    <property type="match status" value="1"/>
</dbReference>
<feature type="domain" description="Methyltransferase type 11" evidence="1">
    <location>
        <begin position="49"/>
        <end position="144"/>
    </location>
</feature>
<protein>
    <recommendedName>
        <fullName evidence="1">Methyltransferase type 11 domain-containing protein</fullName>
    </recommendedName>
</protein>
<dbReference type="EMBL" id="LAZR01001535">
    <property type="protein sequence ID" value="KKN43103.1"/>
    <property type="molecule type" value="Genomic_DNA"/>
</dbReference>
<dbReference type="InterPro" id="IPR029063">
    <property type="entry name" value="SAM-dependent_MTases_sf"/>
</dbReference>
<dbReference type="InterPro" id="IPR013216">
    <property type="entry name" value="Methyltransf_11"/>
</dbReference>
<organism evidence="2">
    <name type="scientific">marine sediment metagenome</name>
    <dbReference type="NCBI Taxonomy" id="412755"/>
    <lineage>
        <taxon>unclassified sequences</taxon>
        <taxon>metagenomes</taxon>
        <taxon>ecological metagenomes</taxon>
    </lineage>
</organism>
<dbReference type="SUPFAM" id="SSF53335">
    <property type="entry name" value="S-adenosyl-L-methionine-dependent methyltransferases"/>
    <property type="match status" value="1"/>
</dbReference>
<dbReference type="GO" id="GO:0008757">
    <property type="term" value="F:S-adenosylmethionine-dependent methyltransferase activity"/>
    <property type="evidence" value="ECO:0007669"/>
    <property type="project" value="InterPro"/>
</dbReference>
<accession>A0A0F9TNW9</accession>
<gene>
    <name evidence="2" type="ORF">LCGC14_0706580</name>
</gene>